<comment type="similarity">
    <text evidence="1">Belongs to the glycosyltransferase group 1 family. Glycosyltransferase 4 subfamily.</text>
</comment>
<protein>
    <recommendedName>
        <fullName evidence="4">Glycosyl transferase family 1 domain-containing protein</fullName>
    </recommendedName>
</protein>
<dbReference type="Pfam" id="PF00534">
    <property type="entry name" value="Glycos_transf_1"/>
    <property type="match status" value="1"/>
</dbReference>
<accession>A0A1F8DW86</accession>
<comment type="caution">
    <text evidence="5">The sequence shown here is derived from an EMBL/GenBank/DDBJ whole genome shotgun (WGS) entry which is preliminary data.</text>
</comment>
<evidence type="ECO:0000313" key="6">
    <source>
        <dbReference type="Proteomes" id="UP000177011"/>
    </source>
</evidence>
<evidence type="ECO:0000259" key="4">
    <source>
        <dbReference type="Pfam" id="PF00534"/>
    </source>
</evidence>
<evidence type="ECO:0000256" key="2">
    <source>
        <dbReference type="ARBA" id="ARBA00022676"/>
    </source>
</evidence>
<dbReference type="SUPFAM" id="SSF53756">
    <property type="entry name" value="UDP-Glycosyltransferase/glycogen phosphorylase"/>
    <property type="match status" value="1"/>
</dbReference>
<evidence type="ECO:0000313" key="5">
    <source>
        <dbReference type="EMBL" id="OGM92824.1"/>
    </source>
</evidence>
<proteinExistence type="inferred from homology"/>
<organism evidence="5 6">
    <name type="scientific">Candidatus Wolfebacteria bacterium RIFCSPLOWO2_01_FULL_47_17b</name>
    <dbReference type="NCBI Taxonomy" id="1802558"/>
    <lineage>
        <taxon>Bacteria</taxon>
        <taxon>Candidatus Wolfeibacteriota</taxon>
    </lineage>
</organism>
<sequence>MKRILFFSLTYHPFIGGAEVAIKEVTSRISPNEYAFGMITLRFDSALPKFEHVGNIDIFRIGFTRHGAKIGDLNKFPLVLNKYLYPFWALVRAVVLHRHKPYDAVASVMTSYASFAPLFFKWFFPKVSYIIRADDGDPIEYLKKRVGIFRPLFTRVFTKADYAITTSSYLERFVRSMGYTGPLAIVPNGVNSAHFSQQYAPEELDILKKKLGKKEDGMYLVTTSRLVKKNACDDVIRALPFLPENVKFLVLGIGPDEAMLRALAHELGVETRVRFLNQIGHTEMPKYLKVSDIFIRPSRSEGFGISFIEAMAAGLPVIATQEGGIADFLFDAKRNPNKPTTGWAVDRDSPKQIAEAVKDILANPEQVARVKATAKKMAIEKYDWNPIAKQMQLIFVQVFGNQ</sequence>
<reference evidence="5 6" key="1">
    <citation type="journal article" date="2016" name="Nat. Commun.">
        <title>Thousands of microbial genomes shed light on interconnected biogeochemical processes in an aquifer system.</title>
        <authorList>
            <person name="Anantharaman K."/>
            <person name="Brown C.T."/>
            <person name="Hug L.A."/>
            <person name="Sharon I."/>
            <person name="Castelle C.J."/>
            <person name="Probst A.J."/>
            <person name="Thomas B.C."/>
            <person name="Singh A."/>
            <person name="Wilkins M.J."/>
            <person name="Karaoz U."/>
            <person name="Brodie E.L."/>
            <person name="Williams K.H."/>
            <person name="Hubbard S.S."/>
            <person name="Banfield J.F."/>
        </authorList>
    </citation>
    <scope>NUCLEOTIDE SEQUENCE [LARGE SCALE GENOMIC DNA]</scope>
</reference>
<dbReference type="Proteomes" id="UP000177011">
    <property type="component" value="Unassembled WGS sequence"/>
</dbReference>
<keyword evidence="2" id="KW-0328">Glycosyltransferase</keyword>
<dbReference type="AlphaFoldDB" id="A0A1F8DW86"/>
<name>A0A1F8DW86_9BACT</name>
<keyword evidence="3" id="KW-0808">Transferase</keyword>
<dbReference type="PANTHER" id="PTHR12526">
    <property type="entry name" value="GLYCOSYLTRANSFERASE"/>
    <property type="match status" value="1"/>
</dbReference>
<evidence type="ECO:0000256" key="1">
    <source>
        <dbReference type="ARBA" id="ARBA00009481"/>
    </source>
</evidence>
<dbReference type="InterPro" id="IPR001296">
    <property type="entry name" value="Glyco_trans_1"/>
</dbReference>
<feature type="domain" description="Glycosyl transferase family 1" evidence="4">
    <location>
        <begin position="207"/>
        <end position="377"/>
    </location>
</feature>
<gene>
    <name evidence="5" type="ORF">A2935_03835</name>
</gene>
<dbReference type="PANTHER" id="PTHR12526:SF640">
    <property type="entry name" value="COLANIC ACID BIOSYNTHESIS GLYCOSYLTRANSFERASE WCAL-RELATED"/>
    <property type="match status" value="1"/>
</dbReference>
<dbReference type="CDD" id="cd03801">
    <property type="entry name" value="GT4_PimA-like"/>
    <property type="match status" value="1"/>
</dbReference>
<evidence type="ECO:0000256" key="3">
    <source>
        <dbReference type="ARBA" id="ARBA00022679"/>
    </source>
</evidence>
<dbReference type="EMBL" id="MGIS01000018">
    <property type="protein sequence ID" value="OGM92824.1"/>
    <property type="molecule type" value="Genomic_DNA"/>
</dbReference>
<dbReference type="GO" id="GO:0016757">
    <property type="term" value="F:glycosyltransferase activity"/>
    <property type="evidence" value="ECO:0007669"/>
    <property type="project" value="UniProtKB-KW"/>
</dbReference>
<dbReference type="Gene3D" id="3.40.50.2000">
    <property type="entry name" value="Glycogen Phosphorylase B"/>
    <property type="match status" value="2"/>
</dbReference>